<dbReference type="EMBL" id="MSFL01000025">
    <property type="protein sequence ID" value="PWY72943.1"/>
    <property type="molecule type" value="Genomic_DNA"/>
</dbReference>
<dbReference type="RefSeq" id="XP_025396597.1">
    <property type="nucleotide sequence ID" value="XM_025537894.1"/>
</dbReference>
<dbReference type="VEuPathDB" id="FungiDB:BO70DRAFT_113338"/>
<organism evidence="2 3">
    <name type="scientific">Aspergillus heteromorphus CBS 117.55</name>
    <dbReference type="NCBI Taxonomy" id="1448321"/>
    <lineage>
        <taxon>Eukaryota</taxon>
        <taxon>Fungi</taxon>
        <taxon>Dikarya</taxon>
        <taxon>Ascomycota</taxon>
        <taxon>Pezizomycotina</taxon>
        <taxon>Eurotiomycetes</taxon>
        <taxon>Eurotiomycetidae</taxon>
        <taxon>Eurotiales</taxon>
        <taxon>Aspergillaceae</taxon>
        <taxon>Aspergillus</taxon>
        <taxon>Aspergillus subgen. Circumdati</taxon>
    </lineage>
</organism>
<evidence type="ECO:0000256" key="1">
    <source>
        <dbReference type="SAM" id="MobiDB-lite"/>
    </source>
</evidence>
<evidence type="ECO:0000313" key="3">
    <source>
        <dbReference type="Proteomes" id="UP000247233"/>
    </source>
</evidence>
<dbReference type="AlphaFoldDB" id="A0A317VEZ4"/>
<reference evidence="2 3" key="1">
    <citation type="submission" date="2016-12" db="EMBL/GenBank/DDBJ databases">
        <title>The genomes of Aspergillus section Nigri reveals drivers in fungal speciation.</title>
        <authorList>
            <consortium name="DOE Joint Genome Institute"/>
            <person name="Vesth T.C."/>
            <person name="Nybo J."/>
            <person name="Theobald S."/>
            <person name="Brandl J."/>
            <person name="Frisvad J.C."/>
            <person name="Nielsen K.F."/>
            <person name="Lyhne E.K."/>
            <person name="Kogle M.E."/>
            <person name="Kuo A."/>
            <person name="Riley R."/>
            <person name="Clum A."/>
            <person name="Nolan M."/>
            <person name="Lipzen A."/>
            <person name="Salamov A."/>
            <person name="Henrissat B."/>
            <person name="Wiebenga A."/>
            <person name="De Vries R.P."/>
            <person name="Grigoriev I.V."/>
            <person name="Mortensen U.H."/>
            <person name="Andersen M.R."/>
            <person name="Baker S.E."/>
        </authorList>
    </citation>
    <scope>NUCLEOTIDE SEQUENCE [LARGE SCALE GENOMIC DNA]</scope>
    <source>
        <strain evidence="2 3">CBS 117.55</strain>
    </source>
</reference>
<accession>A0A317VEZ4</accession>
<dbReference type="GeneID" id="37060131"/>
<keyword evidence="3" id="KW-1185">Reference proteome</keyword>
<evidence type="ECO:0000313" key="2">
    <source>
        <dbReference type="EMBL" id="PWY72943.1"/>
    </source>
</evidence>
<proteinExistence type="predicted"/>
<feature type="region of interest" description="Disordered" evidence="1">
    <location>
        <begin position="71"/>
        <end position="107"/>
    </location>
</feature>
<name>A0A317VEZ4_9EURO</name>
<comment type="caution">
    <text evidence="2">The sequence shown here is derived from an EMBL/GenBank/DDBJ whole genome shotgun (WGS) entry which is preliminary data.</text>
</comment>
<feature type="compositionally biased region" description="Low complexity" evidence="1">
    <location>
        <begin position="88"/>
        <end position="97"/>
    </location>
</feature>
<protein>
    <submittedName>
        <fullName evidence="2">Uncharacterized protein</fullName>
    </submittedName>
</protein>
<feature type="compositionally biased region" description="Pro residues" evidence="1">
    <location>
        <begin position="98"/>
        <end position="107"/>
    </location>
</feature>
<sequence length="107" mass="11668">MGRLVDPPSLRTFPVSSRLPFTVLLAPVLSRLVQSRPAHHIPQPLPITANPIPRQSRFPGQPSHPLVYFHFKPSTMHPSTGMSPPKRTTPLVSLSALPPSPSPTNSN</sequence>
<gene>
    <name evidence="2" type="ORF">BO70DRAFT_113338</name>
</gene>
<dbReference type="Proteomes" id="UP000247233">
    <property type="component" value="Unassembled WGS sequence"/>
</dbReference>